<name>A0A1I7RUB7_BURXY</name>
<proteinExistence type="predicted"/>
<keyword evidence="2" id="KW-0862">Zinc</keyword>
<keyword evidence="1 3" id="KW-0479">Metal-binding</keyword>
<dbReference type="PANTHER" id="PTHR21578:SF9">
    <property type="entry name" value="RING-TYPE DOMAIN-CONTAINING PROTEIN"/>
    <property type="match status" value="1"/>
</dbReference>
<evidence type="ECO:0000256" key="1">
    <source>
        <dbReference type="ARBA" id="ARBA00022771"/>
    </source>
</evidence>
<sequence length="106" mass="12160">MSGPILFIRFFDLFFEMSSNSESSEPKSASDDDFFWYEDEEGPVCVVCMDPPVAPTTCRHCNQMLGCEDCVKAWNKVQIADGVQRNCPYCRACWYDLNTSVKFDSR</sequence>
<dbReference type="InterPro" id="IPR013083">
    <property type="entry name" value="Znf_RING/FYVE/PHD"/>
</dbReference>
<evidence type="ECO:0000256" key="3">
    <source>
        <dbReference type="PROSITE-ProRule" id="PRU00175"/>
    </source>
</evidence>
<dbReference type="Proteomes" id="UP000095284">
    <property type="component" value="Unplaced"/>
</dbReference>
<dbReference type="SUPFAM" id="SSF57850">
    <property type="entry name" value="RING/U-box"/>
    <property type="match status" value="1"/>
</dbReference>
<evidence type="ECO:0000259" key="4">
    <source>
        <dbReference type="PROSITE" id="PS50089"/>
    </source>
</evidence>
<evidence type="ECO:0000256" key="2">
    <source>
        <dbReference type="ARBA" id="ARBA00022833"/>
    </source>
</evidence>
<accession>A0A1I7RUB7</accession>
<dbReference type="AlphaFoldDB" id="A0A1I7RUB7"/>
<organism evidence="5 6">
    <name type="scientific">Bursaphelenchus xylophilus</name>
    <name type="common">Pinewood nematode worm</name>
    <name type="synonym">Aphelenchoides xylophilus</name>
    <dbReference type="NCBI Taxonomy" id="6326"/>
    <lineage>
        <taxon>Eukaryota</taxon>
        <taxon>Metazoa</taxon>
        <taxon>Ecdysozoa</taxon>
        <taxon>Nematoda</taxon>
        <taxon>Chromadorea</taxon>
        <taxon>Rhabditida</taxon>
        <taxon>Tylenchina</taxon>
        <taxon>Tylenchomorpha</taxon>
        <taxon>Aphelenchoidea</taxon>
        <taxon>Aphelenchoididae</taxon>
        <taxon>Bursaphelenchus</taxon>
    </lineage>
</organism>
<dbReference type="PROSITE" id="PS50089">
    <property type="entry name" value="ZF_RING_2"/>
    <property type="match status" value="1"/>
</dbReference>
<dbReference type="Gene3D" id="3.30.40.10">
    <property type="entry name" value="Zinc/RING finger domain, C3HC4 (zinc finger)"/>
    <property type="match status" value="1"/>
</dbReference>
<protein>
    <submittedName>
        <fullName evidence="6">RING-type domain-containing protein</fullName>
    </submittedName>
</protein>
<evidence type="ECO:0000313" key="6">
    <source>
        <dbReference type="WBParaSite" id="BXY_0432600.1"/>
    </source>
</evidence>
<evidence type="ECO:0000313" key="5">
    <source>
        <dbReference type="Proteomes" id="UP000095284"/>
    </source>
</evidence>
<reference evidence="6" key="1">
    <citation type="submission" date="2016-11" db="UniProtKB">
        <authorList>
            <consortium name="WormBaseParasite"/>
        </authorList>
    </citation>
    <scope>IDENTIFICATION</scope>
</reference>
<feature type="domain" description="RING-type" evidence="4">
    <location>
        <begin position="45"/>
        <end position="91"/>
    </location>
</feature>
<dbReference type="GO" id="GO:0008270">
    <property type="term" value="F:zinc ion binding"/>
    <property type="evidence" value="ECO:0007669"/>
    <property type="project" value="UniProtKB-KW"/>
</dbReference>
<dbReference type="PANTHER" id="PTHR21578">
    <property type="entry name" value="PROTEIN CBG03826"/>
    <property type="match status" value="1"/>
</dbReference>
<dbReference type="InterPro" id="IPR001841">
    <property type="entry name" value="Znf_RING"/>
</dbReference>
<dbReference type="WBParaSite" id="BXY_0432600.1">
    <property type="protein sequence ID" value="BXY_0432600.1"/>
    <property type="gene ID" value="BXY_0432600"/>
</dbReference>
<keyword evidence="1 3" id="KW-0863">Zinc-finger</keyword>